<evidence type="ECO:0000256" key="5">
    <source>
        <dbReference type="ARBA" id="ARBA00022692"/>
    </source>
</evidence>
<evidence type="ECO:0000256" key="1">
    <source>
        <dbReference type="ARBA" id="ARBA00004651"/>
    </source>
</evidence>
<evidence type="ECO:0000256" key="7">
    <source>
        <dbReference type="ARBA" id="ARBA00023136"/>
    </source>
</evidence>
<evidence type="ECO:0000313" key="11">
    <source>
        <dbReference type="EMBL" id="PPH73993.1"/>
    </source>
</evidence>
<dbReference type="EMBL" id="PSUL01000039">
    <property type="protein sequence ID" value="PPF10771.1"/>
    <property type="molecule type" value="Genomic_DNA"/>
</dbReference>
<organism evidence="10 12">
    <name type="scientific">Rathayibacter rathayi</name>
    <name type="common">Corynebacterium rathayi</name>
    <dbReference type="NCBI Taxonomy" id="33887"/>
    <lineage>
        <taxon>Bacteria</taxon>
        <taxon>Bacillati</taxon>
        <taxon>Actinomycetota</taxon>
        <taxon>Actinomycetes</taxon>
        <taxon>Micrococcales</taxon>
        <taxon>Microbacteriaceae</taxon>
        <taxon>Rathayibacter</taxon>
    </lineage>
</organism>
<dbReference type="EMBL" id="PSVT01000040">
    <property type="protein sequence ID" value="PPH73993.1"/>
    <property type="molecule type" value="Genomic_DNA"/>
</dbReference>
<comment type="similarity">
    <text evidence="2">Belongs to the BCCT transporter (TC 2.A.15) family.</text>
</comment>
<dbReference type="InterPro" id="IPR000060">
    <property type="entry name" value="BCCT_transptr"/>
</dbReference>
<evidence type="ECO:0000256" key="4">
    <source>
        <dbReference type="ARBA" id="ARBA00022475"/>
    </source>
</evidence>
<dbReference type="PANTHER" id="PTHR30047:SF7">
    <property type="entry name" value="HIGH-AFFINITY CHOLINE TRANSPORT PROTEIN"/>
    <property type="match status" value="1"/>
</dbReference>
<feature type="region of interest" description="Disordered" evidence="8">
    <location>
        <begin position="95"/>
        <end position="118"/>
    </location>
</feature>
<dbReference type="Proteomes" id="UP000239698">
    <property type="component" value="Unassembled WGS sequence"/>
</dbReference>
<dbReference type="AlphaFoldDB" id="A0ABD6W633"/>
<keyword evidence="13" id="KW-1185">Reference proteome</keyword>
<reference evidence="12 13" key="1">
    <citation type="submission" date="2018-02" db="EMBL/GenBank/DDBJ databases">
        <title>Bacteriophage NCPPB3778 and a type I-E CRISPR drive the evolution of the US Biological Select Agent, Rathayibacter toxicus.</title>
        <authorList>
            <person name="Davis E.W.II."/>
            <person name="Tabima J.F."/>
            <person name="Weisberg A.J."/>
            <person name="Lopes L.D."/>
            <person name="Wiseman M.S."/>
            <person name="Wiseman M.S."/>
            <person name="Pupko T."/>
            <person name="Belcher M.S."/>
            <person name="Sechler A.J."/>
            <person name="Tancos M.A."/>
            <person name="Schroeder B.K."/>
            <person name="Murray T.D."/>
            <person name="Luster D.G."/>
            <person name="Schneider W.L."/>
            <person name="Rogers E."/>
            <person name="Andreote F.D."/>
            <person name="Grunwald N.J."/>
            <person name="Putnam M.L."/>
            <person name="Chang J.H."/>
        </authorList>
    </citation>
    <scope>NUCLEOTIDE SEQUENCE [LARGE SCALE GENOMIC DNA]</scope>
    <source>
        <strain evidence="11 13">AY1D6</strain>
        <strain evidence="10 12">AY1I9</strain>
    </source>
</reference>
<dbReference type="Proteomes" id="UP000237881">
    <property type="component" value="Unassembled WGS sequence"/>
</dbReference>
<proteinExistence type="inferred from homology"/>
<keyword evidence="3" id="KW-0813">Transport</keyword>
<protein>
    <submittedName>
        <fullName evidence="10">Uncharacterized protein</fullName>
    </submittedName>
</protein>
<evidence type="ECO:0000313" key="12">
    <source>
        <dbReference type="Proteomes" id="UP000237881"/>
    </source>
</evidence>
<dbReference type="PANTHER" id="PTHR30047">
    <property type="entry name" value="HIGH-AFFINITY CHOLINE TRANSPORT PROTEIN-RELATED"/>
    <property type="match status" value="1"/>
</dbReference>
<evidence type="ECO:0000256" key="8">
    <source>
        <dbReference type="SAM" id="MobiDB-lite"/>
    </source>
</evidence>
<accession>A0ABD6W633</accession>
<evidence type="ECO:0000256" key="6">
    <source>
        <dbReference type="ARBA" id="ARBA00022989"/>
    </source>
</evidence>
<feature type="transmembrane region" description="Helical" evidence="9">
    <location>
        <begin position="44"/>
        <end position="66"/>
    </location>
</feature>
<evidence type="ECO:0000256" key="9">
    <source>
        <dbReference type="SAM" id="Phobius"/>
    </source>
</evidence>
<name>A0ABD6W633_RATRA</name>
<evidence type="ECO:0000256" key="3">
    <source>
        <dbReference type="ARBA" id="ARBA00022448"/>
    </source>
</evidence>
<comment type="subcellular location">
    <subcellularLocation>
        <location evidence="1">Cell membrane</location>
        <topology evidence="1">Multi-pass membrane protein</topology>
    </subcellularLocation>
</comment>
<keyword evidence="6 9" id="KW-1133">Transmembrane helix</keyword>
<evidence type="ECO:0000313" key="13">
    <source>
        <dbReference type="Proteomes" id="UP000239698"/>
    </source>
</evidence>
<evidence type="ECO:0000313" key="10">
    <source>
        <dbReference type="EMBL" id="PPF10771.1"/>
    </source>
</evidence>
<gene>
    <name evidence="10" type="ORF">C5C04_12870</name>
    <name evidence="11" type="ORF">C5C40_13545</name>
</gene>
<dbReference type="Pfam" id="PF02028">
    <property type="entry name" value="BCCT"/>
    <property type="match status" value="1"/>
</dbReference>
<comment type="caution">
    <text evidence="10">The sequence shown here is derived from an EMBL/GenBank/DDBJ whole genome shotgun (WGS) entry which is preliminary data.</text>
</comment>
<keyword evidence="4" id="KW-1003">Cell membrane</keyword>
<sequence length="118" mass="12805">MAMIATDGQAEPRKPSRVFFAVATALLALSLLIAGGLDALQTAAILSALPFSVVMILMCIATVIAFRREIRAYDRARRSAFVGDIGTLYGLEVEDPTEREPAHPLKRLAQRLKPGPKE</sequence>
<keyword evidence="7 9" id="KW-0472">Membrane</keyword>
<evidence type="ECO:0000256" key="2">
    <source>
        <dbReference type="ARBA" id="ARBA00005658"/>
    </source>
</evidence>
<dbReference type="GO" id="GO:0005886">
    <property type="term" value="C:plasma membrane"/>
    <property type="evidence" value="ECO:0007669"/>
    <property type="project" value="UniProtKB-SubCell"/>
</dbReference>
<keyword evidence="5 9" id="KW-0812">Transmembrane</keyword>